<accession>A0AC60Q1A1</accession>
<reference evidence="1 2" key="1">
    <citation type="journal article" date="2020" name="Cell">
        <title>Large-Scale Comparative Analyses of Tick Genomes Elucidate Their Genetic Diversity and Vector Capacities.</title>
        <authorList>
            <consortium name="Tick Genome and Microbiome Consortium (TIGMIC)"/>
            <person name="Jia N."/>
            <person name="Wang J."/>
            <person name="Shi W."/>
            <person name="Du L."/>
            <person name="Sun Y."/>
            <person name="Zhan W."/>
            <person name="Jiang J.F."/>
            <person name="Wang Q."/>
            <person name="Zhang B."/>
            <person name="Ji P."/>
            <person name="Bell-Sakyi L."/>
            <person name="Cui X.M."/>
            <person name="Yuan T.T."/>
            <person name="Jiang B.G."/>
            <person name="Yang W.F."/>
            <person name="Lam T.T."/>
            <person name="Chang Q.C."/>
            <person name="Ding S.J."/>
            <person name="Wang X.J."/>
            <person name="Zhu J.G."/>
            <person name="Ruan X.D."/>
            <person name="Zhao L."/>
            <person name="Wei J.T."/>
            <person name="Ye R.Z."/>
            <person name="Que T.C."/>
            <person name="Du C.H."/>
            <person name="Zhou Y.H."/>
            <person name="Cheng J.X."/>
            <person name="Dai P.F."/>
            <person name="Guo W.B."/>
            <person name="Han X.H."/>
            <person name="Huang E.J."/>
            <person name="Li L.F."/>
            <person name="Wei W."/>
            <person name="Gao Y.C."/>
            <person name="Liu J.Z."/>
            <person name="Shao H.Z."/>
            <person name="Wang X."/>
            <person name="Wang C.C."/>
            <person name="Yang T.C."/>
            <person name="Huo Q.B."/>
            <person name="Li W."/>
            <person name="Chen H.Y."/>
            <person name="Chen S.E."/>
            <person name="Zhou L.G."/>
            <person name="Ni X.B."/>
            <person name="Tian J.H."/>
            <person name="Sheng Y."/>
            <person name="Liu T."/>
            <person name="Pan Y.S."/>
            <person name="Xia L.Y."/>
            <person name="Li J."/>
            <person name="Zhao F."/>
            <person name="Cao W.C."/>
        </authorList>
    </citation>
    <scope>NUCLEOTIDE SEQUENCE [LARGE SCALE GENOMIC DNA]</scope>
    <source>
        <strain evidence="1">Iper-2018</strain>
    </source>
</reference>
<sequence length="568" mass="63196">MERMKRPLSDICTRQLRRRVAAEVQKELSDNASHANSEEGDCKLPCKETGATGISDPERSPLERHSPDTMPVQEPDNVVSEDTAGDYDSDVPSDWLETTPPASPPSDQVEVPHDEPDRVSADLLHLQDSTPTDFNRKPRSFQELDYWKAAEHRNFLIYFGPVVLKGHLESKFYRHFLKLSCAVTILASPKLCMERCDDADRLLREFVVEAGALYGKGIYVYNVHSLVHLAQDVRMFGSLDSFSAFPFENFLGQMKKLLRSPSLPLQQIVRRISELQPASSTRPAPQVSCALQGPHNDGPTPPDFHGKEYKKCVMVNTILSTKNADRCVRVSDGNIVLIENFLEKDCIMTICGKAFTTVKNLYSSPLSSSDLSVYEAGGLSHSYSLWNVNDVLQKSAMFSIVHFTDTDDVALVPTTWVSNGRTGWPSYRNPARLTKSVKDREEMGDDWKTFSCRVLSVTDSYEVGKERERRAEETSDLATGDETSSQRRKRRPARLLSSSEDEEDEPVLSRPRLQASNGAGNSVNGPQDSFQPPPPPPRMLAQQASGATQAGSDADCPGSPSRKCCQGY</sequence>
<keyword evidence="2" id="KW-1185">Reference proteome</keyword>
<proteinExistence type="predicted"/>
<evidence type="ECO:0000313" key="2">
    <source>
        <dbReference type="Proteomes" id="UP000805193"/>
    </source>
</evidence>
<gene>
    <name evidence="1" type="ORF">HPB47_026388</name>
</gene>
<evidence type="ECO:0000313" key="1">
    <source>
        <dbReference type="EMBL" id="KAG0426511.1"/>
    </source>
</evidence>
<name>A0AC60Q1A1_IXOPE</name>
<organism evidence="1 2">
    <name type="scientific">Ixodes persulcatus</name>
    <name type="common">Taiga tick</name>
    <dbReference type="NCBI Taxonomy" id="34615"/>
    <lineage>
        <taxon>Eukaryota</taxon>
        <taxon>Metazoa</taxon>
        <taxon>Ecdysozoa</taxon>
        <taxon>Arthropoda</taxon>
        <taxon>Chelicerata</taxon>
        <taxon>Arachnida</taxon>
        <taxon>Acari</taxon>
        <taxon>Parasitiformes</taxon>
        <taxon>Ixodida</taxon>
        <taxon>Ixodoidea</taxon>
        <taxon>Ixodidae</taxon>
        <taxon>Ixodinae</taxon>
        <taxon>Ixodes</taxon>
    </lineage>
</organism>
<dbReference type="EMBL" id="JABSTQ010009712">
    <property type="protein sequence ID" value="KAG0426511.1"/>
    <property type="molecule type" value="Genomic_DNA"/>
</dbReference>
<protein>
    <submittedName>
        <fullName evidence="1">Uncharacterized protein</fullName>
    </submittedName>
</protein>
<dbReference type="Proteomes" id="UP000805193">
    <property type="component" value="Unassembled WGS sequence"/>
</dbReference>
<comment type="caution">
    <text evidence="1">The sequence shown here is derived from an EMBL/GenBank/DDBJ whole genome shotgun (WGS) entry which is preliminary data.</text>
</comment>